<evidence type="ECO:0000313" key="18">
    <source>
        <dbReference type="Proteomes" id="UP000053447"/>
    </source>
</evidence>
<comment type="catalytic activity">
    <reaction evidence="13">
        <text>GTP + H2O = GDP + phosphate + H(+)</text>
        <dbReference type="Rhea" id="RHEA:19669"/>
        <dbReference type="ChEBI" id="CHEBI:15377"/>
        <dbReference type="ChEBI" id="CHEBI:15378"/>
        <dbReference type="ChEBI" id="CHEBI:37565"/>
        <dbReference type="ChEBI" id="CHEBI:43474"/>
        <dbReference type="ChEBI" id="CHEBI:58189"/>
        <dbReference type="EC" id="3.6.5.3"/>
    </reaction>
</comment>
<keyword evidence="5" id="KW-0963">Cytoplasm</keyword>
<dbReference type="FunFam" id="3.40.50.10050:FF:000002">
    <property type="entry name" value="Eukaryotic translation initiation factor 5B"/>
    <property type="match status" value="1"/>
</dbReference>
<keyword evidence="6 17" id="KW-0396">Initiation factor</keyword>
<dbReference type="GO" id="GO:0042256">
    <property type="term" value="P:cytosolic ribosome assembly"/>
    <property type="evidence" value="ECO:0007669"/>
    <property type="project" value="EnsemblFungi"/>
</dbReference>
<dbReference type="GO" id="GO:0005739">
    <property type="term" value="C:mitochondrion"/>
    <property type="evidence" value="ECO:0007669"/>
    <property type="project" value="TreeGrafter"/>
</dbReference>
<dbReference type="InterPro" id="IPR015760">
    <property type="entry name" value="TIF_IF2"/>
</dbReference>
<dbReference type="SUPFAM" id="SSF52156">
    <property type="entry name" value="Initiation factor IF2/eIF5b, domain 3"/>
    <property type="match status" value="1"/>
</dbReference>
<evidence type="ECO:0000256" key="2">
    <source>
        <dbReference type="ARBA" id="ARBA00007733"/>
    </source>
</evidence>
<keyword evidence="18" id="KW-1185">Reference proteome</keyword>
<comment type="subcellular location">
    <subcellularLocation>
        <location evidence="1">Cytoplasm</location>
    </subcellularLocation>
</comment>
<protein>
    <recommendedName>
        <fullName evidence="4">Eukaryotic translation initiation factor 5B</fullName>
        <ecNumber evidence="3">3.6.5.3</ecNumber>
    </recommendedName>
    <alternativeName>
        <fullName evidence="12">Translation initiation factor IF-2</fullName>
    </alternativeName>
</protein>
<evidence type="ECO:0000256" key="6">
    <source>
        <dbReference type="ARBA" id="ARBA00022540"/>
    </source>
</evidence>
<feature type="region of interest" description="Disordered" evidence="15">
    <location>
        <begin position="209"/>
        <end position="254"/>
    </location>
</feature>
<dbReference type="InterPro" id="IPR029459">
    <property type="entry name" value="EFTU-type"/>
</dbReference>
<dbReference type="GO" id="GO:0033290">
    <property type="term" value="C:eukaryotic 48S preinitiation complex"/>
    <property type="evidence" value="ECO:0007669"/>
    <property type="project" value="EnsemblFungi"/>
</dbReference>
<evidence type="ECO:0000256" key="8">
    <source>
        <dbReference type="ARBA" id="ARBA00022741"/>
    </source>
</evidence>
<keyword evidence="8" id="KW-0547">Nucleotide-binding</keyword>
<keyword evidence="7" id="KW-0479">Metal-binding</keyword>
<dbReference type="PRINTS" id="PR00315">
    <property type="entry name" value="ELONGATNFCT"/>
</dbReference>
<dbReference type="PANTHER" id="PTHR43381">
    <property type="entry name" value="TRANSLATION INITIATION FACTOR IF-2-RELATED"/>
    <property type="match status" value="1"/>
</dbReference>
<dbReference type="SUPFAM" id="SSF50447">
    <property type="entry name" value="Translation proteins"/>
    <property type="match status" value="1"/>
</dbReference>
<dbReference type="Gene3D" id="3.40.50.10050">
    <property type="entry name" value="Translation initiation factor IF- 2, domain 3"/>
    <property type="match status" value="1"/>
</dbReference>
<evidence type="ECO:0000256" key="11">
    <source>
        <dbReference type="ARBA" id="ARBA00023134"/>
    </source>
</evidence>
<dbReference type="InterPro" id="IPR000795">
    <property type="entry name" value="T_Tr_GTP-bd_dom"/>
</dbReference>
<dbReference type="InterPro" id="IPR027417">
    <property type="entry name" value="P-loop_NTPase"/>
</dbReference>
<dbReference type="GO" id="GO:0000462">
    <property type="term" value="P:maturation of SSU-rRNA from tricistronic rRNA transcript (SSU-rRNA, 5.8S rRNA, LSU-rRNA)"/>
    <property type="evidence" value="ECO:0007669"/>
    <property type="project" value="EnsemblFungi"/>
</dbReference>
<dbReference type="InterPro" id="IPR005225">
    <property type="entry name" value="Small_GTP-bd"/>
</dbReference>
<name>A0A0W4ZWS1_PNEJ7</name>
<dbReference type="FunFam" id="2.40.30.10:FF:000026">
    <property type="entry name" value="Eukaryotic translation initiation factor 5B"/>
    <property type="match status" value="1"/>
</dbReference>
<dbReference type="Pfam" id="PF11987">
    <property type="entry name" value="IF-2"/>
    <property type="match status" value="1"/>
</dbReference>
<comment type="caution">
    <text evidence="17">The sequence shown here is derived from an EMBL/GenBank/DDBJ whole genome shotgun (WGS) entry which is preliminary data.</text>
</comment>
<evidence type="ECO:0000256" key="9">
    <source>
        <dbReference type="ARBA" id="ARBA00022801"/>
    </source>
</evidence>
<dbReference type="Proteomes" id="UP000053447">
    <property type="component" value="Unassembled WGS sequence"/>
</dbReference>
<dbReference type="PROSITE" id="PS51722">
    <property type="entry name" value="G_TR_2"/>
    <property type="match status" value="1"/>
</dbReference>
<dbReference type="FunFam" id="2.40.30.10:FF:000013">
    <property type="entry name" value="eukaryotic translation initiation factor 5B"/>
    <property type="match status" value="1"/>
</dbReference>
<evidence type="ECO:0000256" key="1">
    <source>
        <dbReference type="ARBA" id="ARBA00004496"/>
    </source>
</evidence>
<organism evidence="17 18">
    <name type="scientific">Pneumocystis jirovecii (strain RU7)</name>
    <name type="common">Human pneumocystis pneumonia agent</name>
    <dbReference type="NCBI Taxonomy" id="1408657"/>
    <lineage>
        <taxon>Eukaryota</taxon>
        <taxon>Fungi</taxon>
        <taxon>Dikarya</taxon>
        <taxon>Ascomycota</taxon>
        <taxon>Taphrinomycotina</taxon>
        <taxon>Pneumocystomycetes</taxon>
        <taxon>Pneumocystaceae</taxon>
        <taxon>Pneumocystis</taxon>
    </lineage>
</organism>
<evidence type="ECO:0000313" key="17">
    <source>
        <dbReference type="EMBL" id="KTW32824.1"/>
    </source>
</evidence>
<dbReference type="InterPro" id="IPR036925">
    <property type="entry name" value="TIF_IF2_dom3_sf"/>
</dbReference>
<dbReference type="OrthoDB" id="4928at2759"/>
<sequence length="1081" mass="122858">MKKGNKKSLNDDIWDELGEDIVPQNINQNNHNELQNDSVNSNTNFNDLTEDFDGFMSTLKASSKNKSIKKENGSSIQNSKIHNKNLSKQNLSLNQNNLCENNNKIGNQKFEEVPEIRLKTKREKEKEKKEREKLKKSEMKNSVNKLDLEKEKTKASEIVKTKKQVNGPTMVTNTSHEPTSAKKTKARAINIAALQKQIELRMQIEEERKRQEEEEKRMIEEEERKIQEEEQKKREAKARKKEKEKAKKEELKSQGKFLTKKQKEQQQMAQIKIQQLLAAGVKIEGLTNNMNSELPDKSNRLVYDFKRKKSRNNIKSLNNMNNEIGLNVELNNDISENNGTTELSIQKDDLDQETLVSDFENDIVDDWEKTLEDEDNILDSWEDAFDYDDKDSCKIDTKDTNFRLSDQYLKIQPLEINNNNCIEKTNDVNYSGTEHVNEHVNAKVGHASIRKKETIQDSCIKENKILSSKKNSKNIESNLRSPICCILGHVDTGKTKILDKIRQTNVQEGEAGGITQQIGATYFPMDSIKQKVSVLDKNEKLEYKVPGLLVIDTPGHESFTNLRSRGSSLCDIAILVVDIMHGLERQTLESLRLLKERKTPFIVALNKIDRIYGWDSIPDGAFQESLSKQKKSVQREYHDRYTKIVTEFSEQGLNAVAYYDNKNFAKNVSIVPTSALTGEGIPDMLMLLVNLTQQRMSNKLMYLSKLEATVLEVKVIEGLGTTIDVILSNGVLKEGDRIVLCGLNGAIATNIRALLTPQPLKELRIKSTYLHNKEVKAASGVKISANDLDKAIAGSRLMVVGPNDNEEEMKEEVMEDLHGLLNFIDTSGIGVSVQASTLGSLEALLEFLKQNKIPVSSINIGPVHKKDVMKCSAMIERAKEYTVMLCFDVKIDKDAEELAEQLGVKIFIADIIYHLFDSFTEYQAKIMELKRQESAPEAVFPCILKTIAVFNKKDPILLGVDIVEGVIRVGTPICAIKISPNTQERHIVDLGRIASIEKDHKVMNIVKKEQASKGVAIRIESASQILFGRQVDEKDILYSHISRKSIDVLKGIFRDEVSKEEWNLIRKLKTVIFFFFYDSYL</sequence>
<dbReference type="GeneID" id="28938831"/>
<reference evidence="18" key="1">
    <citation type="journal article" date="2016" name="Nat. Commun.">
        <title>Genome analysis of three Pneumocystis species reveals adaptation mechanisms to life exclusively in mammalian hosts.</title>
        <authorList>
            <person name="Ma L."/>
            <person name="Chen Z."/>
            <person name="Huang D.W."/>
            <person name="Kutty G."/>
            <person name="Ishihara M."/>
            <person name="Wang H."/>
            <person name="Abouelleil A."/>
            <person name="Bishop L."/>
            <person name="Davey E."/>
            <person name="Deng R."/>
            <person name="Deng X."/>
            <person name="Fan L."/>
            <person name="Fantoni G."/>
            <person name="Fitzgerald M."/>
            <person name="Gogineni E."/>
            <person name="Goldberg J.M."/>
            <person name="Handley G."/>
            <person name="Hu X."/>
            <person name="Huber C."/>
            <person name="Jiao X."/>
            <person name="Jones K."/>
            <person name="Levin J.Z."/>
            <person name="Liu Y."/>
            <person name="Macdonald P."/>
            <person name="Melnikov A."/>
            <person name="Raley C."/>
            <person name="Sassi M."/>
            <person name="Sherman B.T."/>
            <person name="Song X."/>
            <person name="Sykes S."/>
            <person name="Tran B."/>
            <person name="Walsh L."/>
            <person name="Xia Y."/>
            <person name="Yang J."/>
            <person name="Young S."/>
            <person name="Zeng Q."/>
            <person name="Zheng X."/>
            <person name="Stephens R."/>
            <person name="Nusbaum C."/>
            <person name="Birren B.W."/>
            <person name="Azadi P."/>
            <person name="Lempicki R.A."/>
            <person name="Cuomo C.A."/>
            <person name="Kovacs J.A."/>
        </authorList>
    </citation>
    <scope>NUCLEOTIDE SEQUENCE [LARGE SCALE GENOMIC DNA]</scope>
    <source>
        <strain evidence="18">RU7</strain>
    </source>
</reference>
<accession>A0A0W4ZWS1</accession>
<evidence type="ECO:0000256" key="13">
    <source>
        <dbReference type="ARBA" id="ARBA00048107"/>
    </source>
</evidence>
<dbReference type="GO" id="GO:0006446">
    <property type="term" value="P:regulation of translational initiation"/>
    <property type="evidence" value="ECO:0007669"/>
    <property type="project" value="EnsemblFungi"/>
</dbReference>
<dbReference type="PANTHER" id="PTHR43381:SF4">
    <property type="entry name" value="EUKARYOTIC TRANSLATION INITIATION FACTOR 5B"/>
    <property type="match status" value="1"/>
</dbReference>
<keyword evidence="11" id="KW-0342">GTP-binding</keyword>
<dbReference type="Pfam" id="PF00009">
    <property type="entry name" value="GTP_EFTU"/>
    <property type="match status" value="1"/>
</dbReference>
<dbReference type="Gene3D" id="2.40.30.10">
    <property type="entry name" value="Translation factors"/>
    <property type="match status" value="2"/>
</dbReference>
<keyword evidence="14" id="KW-0175">Coiled coil</keyword>
<feature type="domain" description="Tr-type G" evidence="16">
    <location>
        <begin position="479"/>
        <end position="699"/>
    </location>
</feature>
<evidence type="ECO:0000256" key="15">
    <source>
        <dbReference type="SAM" id="MobiDB-lite"/>
    </source>
</evidence>
<evidence type="ECO:0000259" key="16">
    <source>
        <dbReference type="PROSITE" id="PS51722"/>
    </source>
</evidence>
<evidence type="ECO:0000256" key="10">
    <source>
        <dbReference type="ARBA" id="ARBA00022917"/>
    </source>
</evidence>
<dbReference type="GO" id="GO:0043022">
    <property type="term" value="F:ribosome binding"/>
    <property type="evidence" value="ECO:0007669"/>
    <property type="project" value="EnsemblFungi"/>
</dbReference>
<dbReference type="Pfam" id="PF14578">
    <property type="entry name" value="GTP_EFTU_D4"/>
    <property type="match status" value="1"/>
</dbReference>
<keyword evidence="10" id="KW-0648">Protein biosynthesis</keyword>
<feature type="compositionally biased region" description="Basic and acidic residues" evidence="15">
    <location>
        <begin position="209"/>
        <end position="233"/>
    </location>
</feature>
<dbReference type="FunFam" id="3.40.50.300:FF:000112">
    <property type="entry name" value="Eukaryotic translation initiation factor 5B"/>
    <property type="match status" value="1"/>
</dbReference>
<dbReference type="eggNOG" id="KOG1144">
    <property type="taxonomic scope" value="Eukaryota"/>
</dbReference>
<dbReference type="GO" id="GO:0022627">
    <property type="term" value="C:cytosolic small ribosomal subunit"/>
    <property type="evidence" value="ECO:0007669"/>
    <property type="project" value="EnsemblFungi"/>
</dbReference>
<dbReference type="SUPFAM" id="SSF52540">
    <property type="entry name" value="P-loop containing nucleoside triphosphate hydrolases"/>
    <property type="match status" value="1"/>
</dbReference>
<feature type="coiled-coil region" evidence="14">
    <location>
        <begin position="117"/>
        <end position="149"/>
    </location>
</feature>
<dbReference type="CDD" id="cd03703">
    <property type="entry name" value="aeIF5B_II"/>
    <property type="match status" value="1"/>
</dbReference>
<evidence type="ECO:0000256" key="12">
    <source>
        <dbReference type="ARBA" id="ARBA00032478"/>
    </source>
</evidence>
<dbReference type="EC" id="3.6.5.3" evidence="3"/>
<evidence type="ECO:0000256" key="14">
    <source>
        <dbReference type="SAM" id="Coils"/>
    </source>
</evidence>
<dbReference type="GO" id="GO:0001732">
    <property type="term" value="P:formation of cytoplasmic translation initiation complex"/>
    <property type="evidence" value="ECO:0007669"/>
    <property type="project" value="EnsemblFungi"/>
</dbReference>
<dbReference type="GO" id="GO:0003924">
    <property type="term" value="F:GTPase activity"/>
    <property type="evidence" value="ECO:0007669"/>
    <property type="project" value="EnsemblFungi"/>
</dbReference>
<proteinExistence type="inferred from homology"/>
<evidence type="ECO:0000256" key="7">
    <source>
        <dbReference type="ARBA" id="ARBA00022723"/>
    </source>
</evidence>
<dbReference type="InterPro" id="IPR023115">
    <property type="entry name" value="TIF_IF2_dom3"/>
</dbReference>
<dbReference type="NCBIfam" id="NF003078">
    <property type="entry name" value="PRK04004.1"/>
    <property type="match status" value="1"/>
</dbReference>
<dbReference type="VEuPathDB" id="FungiDB:T551_00309"/>
<dbReference type="CDD" id="cd01887">
    <property type="entry name" value="IF2_eIF5B"/>
    <property type="match status" value="1"/>
</dbReference>
<dbReference type="GO" id="GO:0046872">
    <property type="term" value="F:metal ion binding"/>
    <property type="evidence" value="ECO:0007669"/>
    <property type="project" value="UniProtKB-KW"/>
</dbReference>
<dbReference type="STRING" id="1408657.A0A0W4ZWS1"/>
<dbReference type="GO" id="GO:0003743">
    <property type="term" value="F:translation initiation factor activity"/>
    <property type="evidence" value="ECO:0007669"/>
    <property type="project" value="UniProtKB-KW"/>
</dbReference>
<dbReference type="Gene3D" id="3.40.50.300">
    <property type="entry name" value="P-loop containing nucleotide triphosphate hydrolases"/>
    <property type="match status" value="1"/>
</dbReference>
<dbReference type="GO" id="GO:0070181">
    <property type="term" value="F:small ribosomal subunit rRNA binding"/>
    <property type="evidence" value="ECO:0007669"/>
    <property type="project" value="EnsemblFungi"/>
</dbReference>
<dbReference type="GO" id="GO:0005525">
    <property type="term" value="F:GTP binding"/>
    <property type="evidence" value="ECO:0007669"/>
    <property type="project" value="UniProtKB-KW"/>
</dbReference>
<dbReference type="InterPro" id="IPR009000">
    <property type="entry name" value="Transl_B-barrel_sf"/>
</dbReference>
<dbReference type="EMBL" id="LFWA01000001">
    <property type="protein sequence ID" value="KTW32824.1"/>
    <property type="molecule type" value="Genomic_DNA"/>
</dbReference>
<evidence type="ECO:0000256" key="3">
    <source>
        <dbReference type="ARBA" id="ARBA00011986"/>
    </source>
</evidence>
<evidence type="ECO:0000256" key="4">
    <source>
        <dbReference type="ARBA" id="ARBA00013824"/>
    </source>
</evidence>
<dbReference type="GO" id="GO:0031369">
    <property type="term" value="F:translation initiation factor binding"/>
    <property type="evidence" value="ECO:0007669"/>
    <property type="project" value="EnsemblFungi"/>
</dbReference>
<dbReference type="RefSeq" id="XP_018231516.1">
    <property type="nucleotide sequence ID" value="XM_018372576.1"/>
</dbReference>
<dbReference type="AlphaFoldDB" id="A0A0W4ZWS1"/>
<keyword evidence="9" id="KW-0378">Hydrolase</keyword>
<dbReference type="NCBIfam" id="TIGR00231">
    <property type="entry name" value="small_GTP"/>
    <property type="match status" value="1"/>
</dbReference>
<comment type="similarity">
    <text evidence="2">Belongs to the TRAFAC class translation factor GTPase superfamily. Classic translation factor GTPase family. IF-2 subfamily.</text>
</comment>
<gene>
    <name evidence="17" type="ORF">T551_00309</name>
</gene>
<evidence type="ECO:0000256" key="5">
    <source>
        <dbReference type="ARBA" id="ARBA00022490"/>
    </source>
</evidence>
<feature type="compositionally biased region" description="Basic and acidic residues" evidence="15">
    <location>
        <begin position="241"/>
        <end position="253"/>
    </location>
</feature>